<evidence type="ECO:0000313" key="3">
    <source>
        <dbReference type="Proteomes" id="UP000179807"/>
    </source>
</evidence>
<sequence length="289" mass="33692">MQYAEIEHSDIQKVYHSTSFSKKIFGLHLSLQKKIPPLRSCPNSGPPSAFRREYRSNRFIQKNAFLTSVPVATTTIASLNSSCIDFKEITQKSAKGEKQELLELLSHTNLEPIDLLKRLSKCHTRFSSLLEKAAEELQYMNNYQYSSQLEEIEKDASVKAAKIEFDIEQAKAKLILLKSQGDEMRRKLKNSNKRLENINGDIEKLHMLYDLHGIDSSQEQKKVKLFDDQNDDAHKKTIPLNNDIYNQLWKERQDLMDTIEDMKLVLHKKQDIQMIELRNLAKRRLRIKC</sequence>
<accession>A0A1J4L603</accession>
<name>A0A1J4L603_9EUKA</name>
<evidence type="ECO:0000313" key="2">
    <source>
        <dbReference type="EMBL" id="OHT17444.1"/>
    </source>
</evidence>
<dbReference type="AlphaFoldDB" id="A0A1J4L603"/>
<evidence type="ECO:0000256" key="1">
    <source>
        <dbReference type="SAM" id="Coils"/>
    </source>
</evidence>
<keyword evidence="1" id="KW-0175">Coiled coil</keyword>
<dbReference type="Proteomes" id="UP000179807">
    <property type="component" value="Unassembled WGS sequence"/>
</dbReference>
<dbReference type="GeneID" id="94831330"/>
<comment type="caution">
    <text evidence="2">The sequence shown here is derived from an EMBL/GenBank/DDBJ whole genome shotgun (WGS) entry which is preliminary data.</text>
</comment>
<reference evidence="2" key="1">
    <citation type="submission" date="2016-10" db="EMBL/GenBank/DDBJ databases">
        <authorList>
            <person name="Benchimol M."/>
            <person name="Almeida L.G."/>
            <person name="Vasconcelos A.T."/>
            <person name="Perreira-Neves A."/>
            <person name="Rosa I.A."/>
            <person name="Tasca T."/>
            <person name="Bogo M.R."/>
            <person name="de Souza W."/>
        </authorList>
    </citation>
    <scope>NUCLEOTIDE SEQUENCE [LARGE SCALE GENOMIC DNA]</scope>
    <source>
        <strain evidence="2">K</strain>
    </source>
</reference>
<proteinExistence type="predicted"/>
<protein>
    <submittedName>
        <fullName evidence="2">Uncharacterized protein</fullName>
    </submittedName>
</protein>
<dbReference type="VEuPathDB" id="TrichDB:TRFO_12411"/>
<dbReference type="EMBL" id="MLAK01000003">
    <property type="protein sequence ID" value="OHT17444.1"/>
    <property type="molecule type" value="Genomic_DNA"/>
</dbReference>
<gene>
    <name evidence="2" type="ORF">TRFO_12411</name>
</gene>
<keyword evidence="3" id="KW-1185">Reference proteome</keyword>
<dbReference type="RefSeq" id="XP_068370580.1">
    <property type="nucleotide sequence ID" value="XM_068496626.1"/>
</dbReference>
<feature type="coiled-coil region" evidence="1">
    <location>
        <begin position="167"/>
        <end position="205"/>
    </location>
</feature>
<organism evidence="2 3">
    <name type="scientific">Tritrichomonas foetus</name>
    <dbReference type="NCBI Taxonomy" id="1144522"/>
    <lineage>
        <taxon>Eukaryota</taxon>
        <taxon>Metamonada</taxon>
        <taxon>Parabasalia</taxon>
        <taxon>Tritrichomonadida</taxon>
        <taxon>Tritrichomonadidae</taxon>
        <taxon>Tritrichomonas</taxon>
    </lineage>
</organism>